<evidence type="ECO:0000313" key="2">
    <source>
        <dbReference type="EnsemblPlants" id="OPUNC10G01740.1"/>
    </source>
</evidence>
<feature type="region of interest" description="Disordered" evidence="1">
    <location>
        <begin position="1"/>
        <end position="20"/>
    </location>
</feature>
<evidence type="ECO:0000256" key="1">
    <source>
        <dbReference type="SAM" id="MobiDB-lite"/>
    </source>
</evidence>
<dbReference type="Gramene" id="OPUNC10G01740.1">
    <property type="protein sequence ID" value="OPUNC10G01740.1"/>
    <property type="gene ID" value="OPUNC10G01740"/>
</dbReference>
<sequence length="66" mass="7036">MTSAVLPSPKSAASGVGRRASPVARVGLARGWVRSRDQIDRWPRGGASIGGEELEPKSRSRSRIAH</sequence>
<proteinExistence type="predicted"/>
<feature type="region of interest" description="Disordered" evidence="1">
    <location>
        <begin position="40"/>
        <end position="66"/>
    </location>
</feature>
<reference evidence="2" key="2">
    <citation type="submission" date="2018-05" db="EMBL/GenBank/DDBJ databases">
        <title>OpunRS2 (Oryza punctata Reference Sequence Version 2).</title>
        <authorList>
            <person name="Zhang J."/>
            <person name="Kudrna D."/>
            <person name="Lee S."/>
            <person name="Talag J."/>
            <person name="Welchert J."/>
            <person name="Wing R.A."/>
        </authorList>
    </citation>
    <scope>NUCLEOTIDE SEQUENCE [LARGE SCALE GENOMIC DNA]</scope>
</reference>
<evidence type="ECO:0000313" key="3">
    <source>
        <dbReference type="Proteomes" id="UP000026962"/>
    </source>
</evidence>
<reference evidence="2" key="1">
    <citation type="submission" date="2015-04" db="UniProtKB">
        <authorList>
            <consortium name="EnsemblPlants"/>
        </authorList>
    </citation>
    <scope>IDENTIFICATION</scope>
</reference>
<accession>A0A0E0M5F1</accession>
<dbReference type="HOGENOM" id="CLU_2871573_0_0_1"/>
<keyword evidence="3" id="KW-1185">Reference proteome</keyword>
<protein>
    <submittedName>
        <fullName evidence="2">Uncharacterized protein</fullName>
    </submittedName>
</protein>
<organism evidence="2">
    <name type="scientific">Oryza punctata</name>
    <name type="common">Red rice</name>
    <dbReference type="NCBI Taxonomy" id="4537"/>
    <lineage>
        <taxon>Eukaryota</taxon>
        <taxon>Viridiplantae</taxon>
        <taxon>Streptophyta</taxon>
        <taxon>Embryophyta</taxon>
        <taxon>Tracheophyta</taxon>
        <taxon>Spermatophyta</taxon>
        <taxon>Magnoliopsida</taxon>
        <taxon>Liliopsida</taxon>
        <taxon>Poales</taxon>
        <taxon>Poaceae</taxon>
        <taxon>BOP clade</taxon>
        <taxon>Oryzoideae</taxon>
        <taxon>Oryzeae</taxon>
        <taxon>Oryzinae</taxon>
        <taxon>Oryza</taxon>
    </lineage>
</organism>
<dbReference type="AlphaFoldDB" id="A0A0E0M5F1"/>
<dbReference type="EnsemblPlants" id="OPUNC10G01740.1">
    <property type="protein sequence ID" value="OPUNC10G01740.1"/>
    <property type="gene ID" value="OPUNC10G01740"/>
</dbReference>
<dbReference type="Proteomes" id="UP000026962">
    <property type="component" value="Chromosome 10"/>
</dbReference>
<name>A0A0E0M5F1_ORYPU</name>